<keyword evidence="1" id="KW-0472">Membrane</keyword>
<keyword evidence="1" id="KW-0812">Transmembrane</keyword>
<protein>
    <submittedName>
        <fullName evidence="2">Uncharacterized protein</fullName>
    </submittedName>
</protein>
<feature type="transmembrane region" description="Helical" evidence="1">
    <location>
        <begin position="45"/>
        <end position="63"/>
    </location>
</feature>
<evidence type="ECO:0000256" key="1">
    <source>
        <dbReference type="SAM" id="Phobius"/>
    </source>
</evidence>
<gene>
    <name evidence="2" type="ORF">BC643_0942</name>
</gene>
<name>A0A419W565_9BACT</name>
<feature type="transmembrane region" description="Helical" evidence="1">
    <location>
        <begin position="75"/>
        <end position="94"/>
    </location>
</feature>
<dbReference type="Proteomes" id="UP000283387">
    <property type="component" value="Unassembled WGS sequence"/>
</dbReference>
<sequence>MEYKELEQLWRKYDNKLDTLESLNKKLILETLAQKSQKKIDWLQYRNYYGLVIGPIVLAFVFHEQFRPENFDLTVLLGTLLWIVFFVYSSWFFISAIRKLKSIDIVNDTVLGSTAKLNDYKKMFVRSYQLNFLWSPVALAGTLLIGWNMFHFDFKTILFIVLLAVFMLLLSRRNLMAFLKKSDRILEDIEDLGEYKE</sequence>
<dbReference type="EMBL" id="RAPN01000001">
    <property type="protein sequence ID" value="RKD90602.1"/>
    <property type="molecule type" value="Genomic_DNA"/>
</dbReference>
<dbReference type="OrthoDB" id="1092727at2"/>
<evidence type="ECO:0000313" key="3">
    <source>
        <dbReference type="Proteomes" id="UP000283387"/>
    </source>
</evidence>
<organism evidence="2 3">
    <name type="scientific">Mangrovibacterium diazotrophicum</name>
    <dbReference type="NCBI Taxonomy" id="1261403"/>
    <lineage>
        <taxon>Bacteria</taxon>
        <taxon>Pseudomonadati</taxon>
        <taxon>Bacteroidota</taxon>
        <taxon>Bacteroidia</taxon>
        <taxon>Marinilabiliales</taxon>
        <taxon>Prolixibacteraceae</taxon>
        <taxon>Mangrovibacterium</taxon>
    </lineage>
</organism>
<dbReference type="RefSeq" id="WP_120271995.1">
    <property type="nucleotide sequence ID" value="NZ_RAPN01000001.1"/>
</dbReference>
<accession>A0A419W565</accession>
<keyword evidence="1" id="KW-1133">Transmembrane helix</keyword>
<evidence type="ECO:0000313" key="2">
    <source>
        <dbReference type="EMBL" id="RKD90602.1"/>
    </source>
</evidence>
<feature type="transmembrane region" description="Helical" evidence="1">
    <location>
        <begin position="156"/>
        <end position="175"/>
    </location>
</feature>
<proteinExistence type="predicted"/>
<dbReference type="AlphaFoldDB" id="A0A419W565"/>
<feature type="transmembrane region" description="Helical" evidence="1">
    <location>
        <begin position="130"/>
        <end position="150"/>
    </location>
</feature>
<comment type="caution">
    <text evidence="2">The sequence shown here is derived from an EMBL/GenBank/DDBJ whole genome shotgun (WGS) entry which is preliminary data.</text>
</comment>
<keyword evidence="3" id="KW-1185">Reference proteome</keyword>
<reference evidence="2 3" key="1">
    <citation type="submission" date="2018-09" db="EMBL/GenBank/DDBJ databases">
        <title>Genomic Encyclopedia of Archaeal and Bacterial Type Strains, Phase II (KMG-II): from individual species to whole genera.</title>
        <authorList>
            <person name="Goeker M."/>
        </authorList>
    </citation>
    <scope>NUCLEOTIDE SEQUENCE [LARGE SCALE GENOMIC DNA]</scope>
    <source>
        <strain evidence="2 3">DSM 27148</strain>
    </source>
</reference>